<keyword evidence="4" id="KW-0472">Membrane</keyword>
<feature type="domain" description="FAD-binding" evidence="5">
    <location>
        <begin position="7"/>
        <end position="370"/>
    </location>
</feature>
<keyword evidence="7" id="KW-1185">Reference proteome</keyword>
<organism evidence="6 7">
    <name type="scientific">Panaeolus cyanescens</name>
    <dbReference type="NCBI Taxonomy" id="181874"/>
    <lineage>
        <taxon>Eukaryota</taxon>
        <taxon>Fungi</taxon>
        <taxon>Dikarya</taxon>
        <taxon>Basidiomycota</taxon>
        <taxon>Agaricomycotina</taxon>
        <taxon>Agaricomycetes</taxon>
        <taxon>Agaricomycetidae</taxon>
        <taxon>Agaricales</taxon>
        <taxon>Agaricineae</taxon>
        <taxon>Galeropsidaceae</taxon>
        <taxon>Panaeolus</taxon>
    </lineage>
</organism>
<dbReference type="Pfam" id="PF01494">
    <property type="entry name" value="FAD_binding_3"/>
    <property type="match status" value="1"/>
</dbReference>
<dbReference type="InterPro" id="IPR002938">
    <property type="entry name" value="FAD-bd"/>
</dbReference>
<dbReference type="STRING" id="181874.A0A409VFD7"/>
<evidence type="ECO:0000313" key="7">
    <source>
        <dbReference type="Proteomes" id="UP000284842"/>
    </source>
</evidence>
<dbReference type="PRINTS" id="PR00420">
    <property type="entry name" value="RNGMNOXGNASE"/>
</dbReference>
<comment type="caution">
    <text evidence="6">The sequence shown here is derived from an EMBL/GenBank/DDBJ whole genome shotgun (WGS) entry which is preliminary data.</text>
</comment>
<dbReference type="Proteomes" id="UP000284842">
    <property type="component" value="Unassembled WGS sequence"/>
</dbReference>
<dbReference type="PANTHER" id="PTHR46720">
    <property type="entry name" value="HYDROXYLASE, PUTATIVE (AFU_ORTHOLOGUE AFUA_3G01460)-RELATED"/>
    <property type="match status" value="1"/>
</dbReference>
<dbReference type="OrthoDB" id="417877at2759"/>
<keyword evidence="2" id="KW-0274">FAD</keyword>
<keyword evidence="4" id="KW-0812">Transmembrane</keyword>
<name>A0A409VFD7_9AGAR</name>
<dbReference type="InterPro" id="IPR036188">
    <property type="entry name" value="FAD/NAD-bd_sf"/>
</dbReference>
<evidence type="ECO:0000256" key="1">
    <source>
        <dbReference type="ARBA" id="ARBA00022630"/>
    </source>
</evidence>
<dbReference type="Gene3D" id="3.50.50.60">
    <property type="entry name" value="FAD/NAD(P)-binding domain"/>
    <property type="match status" value="1"/>
</dbReference>
<dbReference type="PANTHER" id="PTHR46720:SF3">
    <property type="entry name" value="FAD-BINDING DOMAIN-CONTAINING PROTEIN-RELATED"/>
    <property type="match status" value="1"/>
</dbReference>
<dbReference type="GO" id="GO:0016491">
    <property type="term" value="F:oxidoreductase activity"/>
    <property type="evidence" value="ECO:0007669"/>
    <property type="project" value="UniProtKB-KW"/>
</dbReference>
<dbReference type="SUPFAM" id="SSF51905">
    <property type="entry name" value="FAD/NAD(P)-binding domain"/>
    <property type="match status" value="1"/>
</dbReference>
<keyword evidence="3" id="KW-0560">Oxidoreductase</keyword>
<keyword evidence="4" id="KW-1133">Transmembrane helix</keyword>
<proteinExistence type="predicted"/>
<gene>
    <name evidence="6" type="ORF">CVT24_008154</name>
</gene>
<dbReference type="AlphaFoldDB" id="A0A409VFD7"/>
<protein>
    <recommendedName>
        <fullName evidence="5">FAD-binding domain-containing protein</fullName>
    </recommendedName>
</protein>
<dbReference type="SUPFAM" id="SSF54373">
    <property type="entry name" value="FAD-linked reductases, C-terminal domain"/>
    <property type="match status" value="1"/>
</dbReference>
<evidence type="ECO:0000313" key="6">
    <source>
        <dbReference type="EMBL" id="PPQ64966.1"/>
    </source>
</evidence>
<keyword evidence="1" id="KW-0285">Flavoprotein</keyword>
<dbReference type="GO" id="GO:0071949">
    <property type="term" value="F:FAD binding"/>
    <property type="evidence" value="ECO:0007669"/>
    <property type="project" value="InterPro"/>
</dbReference>
<evidence type="ECO:0000256" key="2">
    <source>
        <dbReference type="ARBA" id="ARBA00022827"/>
    </source>
</evidence>
<evidence type="ECO:0000256" key="4">
    <source>
        <dbReference type="SAM" id="Phobius"/>
    </source>
</evidence>
<evidence type="ECO:0000259" key="5">
    <source>
        <dbReference type="Pfam" id="PF01494"/>
    </source>
</evidence>
<accession>A0A409VFD7</accession>
<dbReference type="GO" id="GO:0044550">
    <property type="term" value="P:secondary metabolite biosynthetic process"/>
    <property type="evidence" value="ECO:0007669"/>
    <property type="project" value="TreeGrafter"/>
</dbReference>
<dbReference type="InParanoid" id="A0A409VFD7"/>
<dbReference type="EMBL" id="NHTK01006079">
    <property type="protein sequence ID" value="PPQ64966.1"/>
    <property type="molecule type" value="Genomic_DNA"/>
</dbReference>
<dbReference type="InterPro" id="IPR051104">
    <property type="entry name" value="FAD_monoxygenase"/>
</dbReference>
<evidence type="ECO:0000256" key="3">
    <source>
        <dbReference type="ARBA" id="ARBA00023002"/>
    </source>
</evidence>
<reference evidence="6 7" key="1">
    <citation type="journal article" date="2018" name="Evol. Lett.">
        <title>Horizontal gene cluster transfer increased hallucinogenic mushroom diversity.</title>
        <authorList>
            <person name="Reynolds H.T."/>
            <person name="Vijayakumar V."/>
            <person name="Gluck-Thaler E."/>
            <person name="Korotkin H.B."/>
            <person name="Matheny P.B."/>
            <person name="Slot J.C."/>
        </authorList>
    </citation>
    <scope>NUCLEOTIDE SEQUENCE [LARGE SCALE GENOMIC DNA]</scope>
    <source>
        <strain evidence="6 7">2629</strain>
    </source>
</reference>
<sequence>MPAQEKLRVAIIGAGIGGLVLAAAMEYLDTDKSLDITIYEASSTVAEIGAGINFWPRGWEIMKNVGLEQTLLNLLPIPPNDKTSVVFQIRKADESQGTHVKDLKMRGGSIRFHRAQLQQALLGRVSGQVHISHRLLSYEERAEDVFLRFQNGKTATCDVLIGMDGIKSTVRKAFLASQGLSKSPSWNPVWSGTVAYRGLVAAEALEAELPGHRAVKTPMMYFGKLKHVITYPVSCDRYVNVVAFHTDLAKEGITYEGPTSVNCTQEEVLKTFAGWEEEVRALLRCIKQPTKWMIQALVPMDRYARGRVILAGDAAHAMTPHQGAGAGQAVEDAYILASLFSQRIKNKASVQSIADIFNTTRCPAGNKVLEGSRQSGMLQELVAPGLENVKEGDTVAHEKLLEVADALAALWGWVWLESAEGDRKRALAMLNRPMFQAHL</sequence>
<feature type="transmembrane region" description="Helical" evidence="4">
    <location>
        <begin position="7"/>
        <end position="28"/>
    </location>
</feature>